<keyword evidence="4" id="KW-1185">Reference proteome</keyword>
<comment type="caution">
    <text evidence="3">The sequence shown here is derived from an EMBL/GenBank/DDBJ whole genome shotgun (WGS) entry which is preliminary data.</text>
</comment>
<keyword evidence="1" id="KW-0238">DNA-binding</keyword>
<evidence type="ECO:0000256" key="1">
    <source>
        <dbReference type="ARBA" id="ARBA00023125"/>
    </source>
</evidence>
<reference evidence="3 4" key="1">
    <citation type="submission" date="2023-10" db="EMBL/GenBank/DDBJ databases">
        <authorList>
            <person name="Botero Cardona J."/>
        </authorList>
    </citation>
    <scope>NUCLEOTIDE SEQUENCE [LARGE SCALE GENOMIC DNA]</scope>
    <source>
        <strain evidence="3 4">R-54839</strain>
    </source>
</reference>
<dbReference type="Gene3D" id="1.10.1660.10">
    <property type="match status" value="1"/>
</dbReference>
<accession>A0ABM9N0F1</accession>
<dbReference type="Proteomes" id="UP001314261">
    <property type="component" value="Unassembled WGS sequence"/>
</dbReference>
<gene>
    <name evidence="3" type="ORF">R54839_PPFHFPJH_01444</name>
</gene>
<sequence length="126" mass="14886">MNIKEAAKLTGLSNDTIRYYERIGLIMAVPRKENQLRDFTERNINQLNFAKTMRNAGVSVERLREYVGMVFDNDDKTIPARKELLQEQADEMQERIDKMQAAHDHLLYKLDNYDSHLRQAEDRLDK</sequence>
<protein>
    <submittedName>
        <fullName evidence="3">MerR family (SoxR)</fullName>
    </submittedName>
</protein>
<dbReference type="PANTHER" id="PTHR30204">
    <property type="entry name" value="REDOX-CYCLING DRUG-SENSING TRANSCRIPTIONAL ACTIVATOR SOXR"/>
    <property type="match status" value="1"/>
</dbReference>
<feature type="domain" description="HTH merR-type" evidence="2">
    <location>
        <begin position="1"/>
        <end position="69"/>
    </location>
</feature>
<dbReference type="EMBL" id="CAUZLR010000010">
    <property type="protein sequence ID" value="CAK1252348.1"/>
    <property type="molecule type" value="Genomic_DNA"/>
</dbReference>
<proteinExistence type="predicted"/>
<dbReference type="RefSeq" id="WP_338345239.1">
    <property type="nucleotide sequence ID" value="NZ_CAUZLK010000008.1"/>
</dbReference>
<dbReference type="PROSITE" id="PS50937">
    <property type="entry name" value="HTH_MERR_2"/>
    <property type="match status" value="1"/>
</dbReference>
<dbReference type="InterPro" id="IPR009061">
    <property type="entry name" value="DNA-bd_dom_put_sf"/>
</dbReference>
<dbReference type="PRINTS" id="PR00040">
    <property type="entry name" value="HTHMERR"/>
</dbReference>
<organism evidence="3 4">
    <name type="scientific">Fructobacillus fructosus</name>
    <dbReference type="NCBI Taxonomy" id="1631"/>
    <lineage>
        <taxon>Bacteria</taxon>
        <taxon>Bacillati</taxon>
        <taxon>Bacillota</taxon>
        <taxon>Bacilli</taxon>
        <taxon>Lactobacillales</taxon>
        <taxon>Lactobacillaceae</taxon>
        <taxon>Fructobacillus</taxon>
    </lineage>
</organism>
<dbReference type="SUPFAM" id="SSF46955">
    <property type="entry name" value="Putative DNA-binding domain"/>
    <property type="match status" value="1"/>
</dbReference>
<dbReference type="CDD" id="cd01109">
    <property type="entry name" value="HTH_YyaN"/>
    <property type="match status" value="1"/>
</dbReference>
<evidence type="ECO:0000313" key="4">
    <source>
        <dbReference type="Proteomes" id="UP001314261"/>
    </source>
</evidence>
<dbReference type="PANTHER" id="PTHR30204:SF98">
    <property type="entry name" value="HTH-TYPE TRANSCRIPTIONAL REGULATOR ADHR"/>
    <property type="match status" value="1"/>
</dbReference>
<dbReference type="Pfam" id="PF13411">
    <property type="entry name" value="MerR_1"/>
    <property type="match status" value="1"/>
</dbReference>
<evidence type="ECO:0000313" key="3">
    <source>
        <dbReference type="EMBL" id="CAK1252348.1"/>
    </source>
</evidence>
<dbReference type="SMART" id="SM00422">
    <property type="entry name" value="HTH_MERR"/>
    <property type="match status" value="1"/>
</dbReference>
<dbReference type="InterPro" id="IPR000551">
    <property type="entry name" value="MerR-type_HTH_dom"/>
</dbReference>
<name>A0ABM9N0F1_9LACO</name>
<evidence type="ECO:0000259" key="2">
    <source>
        <dbReference type="PROSITE" id="PS50937"/>
    </source>
</evidence>
<dbReference type="InterPro" id="IPR047057">
    <property type="entry name" value="MerR_fam"/>
</dbReference>